<keyword evidence="2" id="KW-0472">Membrane</keyword>
<reference evidence="3" key="1">
    <citation type="journal article" date="2014" name="Int. J. Syst. Evol. Microbiol.">
        <title>Complete genome sequence of Corynebacterium casei LMG S-19264T (=DSM 44701T), isolated from a smear-ripened cheese.</title>
        <authorList>
            <consortium name="US DOE Joint Genome Institute (JGI-PGF)"/>
            <person name="Walter F."/>
            <person name="Albersmeier A."/>
            <person name="Kalinowski J."/>
            <person name="Ruckert C."/>
        </authorList>
    </citation>
    <scope>NUCLEOTIDE SEQUENCE</scope>
    <source>
        <strain evidence="3">CGMCC 1.10859</strain>
    </source>
</reference>
<feature type="region of interest" description="Disordered" evidence="1">
    <location>
        <begin position="67"/>
        <end position="86"/>
    </location>
</feature>
<dbReference type="AlphaFoldDB" id="A0AAN4UPF8"/>
<organism evidence="3 6">
    <name type="scientific">Allgaiera indica</name>
    <dbReference type="NCBI Taxonomy" id="765699"/>
    <lineage>
        <taxon>Bacteria</taxon>
        <taxon>Pseudomonadati</taxon>
        <taxon>Pseudomonadota</taxon>
        <taxon>Alphaproteobacteria</taxon>
        <taxon>Rhodobacterales</taxon>
        <taxon>Paracoccaceae</taxon>
        <taxon>Allgaiera</taxon>
    </lineage>
</organism>
<dbReference type="Proteomes" id="UP000634647">
    <property type="component" value="Unassembled WGS sequence"/>
</dbReference>
<evidence type="ECO:0000256" key="2">
    <source>
        <dbReference type="SAM" id="Phobius"/>
    </source>
</evidence>
<evidence type="ECO:0000313" key="3">
    <source>
        <dbReference type="EMBL" id="GHD99886.1"/>
    </source>
</evidence>
<gene>
    <name evidence="3" type="ORF">GCM10008024_09400</name>
    <name evidence="4" type="ORF">SAMN05444006_103151</name>
</gene>
<evidence type="ECO:0000313" key="4">
    <source>
        <dbReference type="EMBL" id="SDW41289.1"/>
    </source>
</evidence>
<reference evidence="4 5" key="2">
    <citation type="submission" date="2016-10" db="EMBL/GenBank/DDBJ databases">
        <authorList>
            <person name="Varghese N."/>
            <person name="Submissions S."/>
        </authorList>
    </citation>
    <scope>NUCLEOTIDE SEQUENCE [LARGE SCALE GENOMIC DNA]</scope>
    <source>
        <strain evidence="4 5">DSM 24802</strain>
    </source>
</reference>
<sequence length="86" mass="9633">MALGYKSRRRWSLIVLVVGLPAYIALAWWVTSLLPERPPVLLELAVYVGLGVLWALPLRFVFLGVGREDPDATPPRTPAKREDPKP</sequence>
<dbReference type="InterPro" id="IPR021265">
    <property type="entry name" value="DUF2842"/>
</dbReference>
<reference evidence="3" key="3">
    <citation type="submission" date="2023-06" db="EMBL/GenBank/DDBJ databases">
        <authorList>
            <person name="Sun Q."/>
            <person name="Zhou Y."/>
        </authorList>
    </citation>
    <scope>NUCLEOTIDE SEQUENCE</scope>
    <source>
        <strain evidence="3">CGMCC 1.10859</strain>
    </source>
</reference>
<evidence type="ECO:0000256" key="1">
    <source>
        <dbReference type="SAM" id="MobiDB-lite"/>
    </source>
</evidence>
<accession>A0AAN4UPF8</accession>
<feature type="transmembrane region" description="Helical" evidence="2">
    <location>
        <begin position="12"/>
        <end position="32"/>
    </location>
</feature>
<evidence type="ECO:0000313" key="5">
    <source>
        <dbReference type="Proteomes" id="UP000199541"/>
    </source>
</evidence>
<name>A0AAN4UPF8_9RHOB</name>
<protein>
    <recommendedName>
        <fullName evidence="7">DUF2842 domain-containing protein</fullName>
    </recommendedName>
</protein>
<dbReference type="RefSeq" id="WP_035842235.1">
    <property type="nucleotide sequence ID" value="NZ_BNAB01000003.1"/>
</dbReference>
<proteinExistence type="predicted"/>
<keyword evidence="2" id="KW-0812">Transmembrane</keyword>
<dbReference type="EMBL" id="BNAB01000003">
    <property type="protein sequence ID" value="GHD99886.1"/>
    <property type="molecule type" value="Genomic_DNA"/>
</dbReference>
<dbReference type="EMBL" id="FNOB01000003">
    <property type="protein sequence ID" value="SDW41289.1"/>
    <property type="molecule type" value="Genomic_DNA"/>
</dbReference>
<keyword evidence="5" id="KW-1185">Reference proteome</keyword>
<evidence type="ECO:0008006" key="7">
    <source>
        <dbReference type="Google" id="ProtNLM"/>
    </source>
</evidence>
<feature type="transmembrane region" description="Helical" evidence="2">
    <location>
        <begin position="44"/>
        <end position="66"/>
    </location>
</feature>
<dbReference type="Proteomes" id="UP000199541">
    <property type="component" value="Unassembled WGS sequence"/>
</dbReference>
<evidence type="ECO:0000313" key="6">
    <source>
        <dbReference type="Proteomes" id="UP000634647"/>
    </source>
</evidence>
<keyword evidence="2" id="KW-1133">Transmembrane helix</keyword>
<dbReference type="Pfam" id="PF11003">
    <property type="entry name" value="DUF2842"/>
    <property type="match status" value="1"/>
</dbReference>
<comment type="caution">
    <text evidence="3">The sequence shown here is derived from an EMBL/GenBank/DDBJ whole genome shotgun (WGS) entry which is preliminary data.</text>
</comment>